<keyword evidence="3" id="KW-1185">Reference proteome</keyword>
<dbReference type="EMBL" id="MU251359">
    <property type="protein sequence ID" value="KAG9239385.1"/>
    <property type="molecule type" value="Genomic_DNA"/>
</dbReference>
<name>A0A9P8CAD4_9HELO</name>
<evidence type="ECO:0000313" key="2">
    <source>
        <dbReference type="EMBL" id="KAG9239385.1"/>
    </source>
</evidence>
<dbReference type="Proteomes" id="UP000824998">
    <property type="component" value="Unassembled WGS sequence"/>
</dbReference>
<sequence>MKARPNFLNSLRTSHLKGLGISNPPSAIMAQPNGSQRPMPGPPNTGNSNGQIALSKAGPSPAAGTEEVVWNEEHLEKAMARLKEMHIQLRNLRTCIPRLLEPLSSGKQPPPEALFREFSESTRTASEEVRKFQELMRDGETIKVLEQARKSRMENPNGIKPWRAMDHAHWLERDT</sequence>
<gene>
    <name evidence="2" type="ORF">BJ875DRAFT_448594</name>
</gene>
<dbReference type="OrthoDB" id="5326237at2759"/>
<reference evidence="2" key="1">
    <citation type="journal article" date="2021" name="IMA Fungus">
        <title>Genomic characterization of three marine fungi, including Emericellopsis atlantica sp. nov. with signatures of a generalist lifestyle and marine biomass degradation.</title>
        <authorList>
            <person name="Hagestad O.C."/>
            <person name="Hou L."/>
            <person name="Andersen J.H."/>
            <person name="Hansen E.H."/>
            <person name="Altermark B."/>
            <person name="Li C."/>
            <person name="Kuhnert E."/>
            <person name="Cox R.J."/>
            <person name="Crous P.W."/>
            <person name="Spatafora J.W."/>
            <person name="Lail K."/>
            <person name="Amirebrahimi M."/>
            <person name="Lipzen A."/>
            <person name="Pangilinan J."/>
            <person name="Andreopoulos W."/>
            <person name="Hayes R.D."/>
            <person name="Ng V."/>
            <person name="Grigoriev I.V."/>
            <person name="Jackson S.A."/>
            <person name="Sutton T.D.S."/>
            <person name="Dobson A.D.W."/>
            <person name="Rama T."/>
        </authorList>
    </citation>
    <scope>NUCLEOTIDE SEQUENCE</scope>
    <source>
        <strain evidence="2">TRa018bII</strain>
    </source>
</reference>
<proteinExistence type="predicted"/>
<organism evidence="2 3">
    <name type="scientific">Amylocarpus encephaloides</name>
    <dbReference type="NCBI Taxonomy" id="45428"/>
    <lineage>
        <taxon>Eukaryota</taxon>
        <taxon>Fungi</taxon>
        <taxon>Dikarya</taxon>
        <taxon>Ascomycota</taxon>
        <taxon>Pezizomycotina</taxon>
        <taxon>Leotiomycetes</taxon>
        <taxon>Helotiales</taxon>
        <taxon>Helotiales incertae sedis</taxon>
        <taxon>Amylocarpus</taxon>
    </lineage>
</organism>
<feature type="region of interest" description="Disordered" evidence="1">
    <location>
        <begin position="18"/>
        <end position="65"/>
    </location>
</feature>
<comment type="caution">
    <text evidence="2">The sequence shown here is derived from an EMBL/GenBank/DDBJ whole genome shotgun (WGS) entry which is preliminary data.</text>
</comment>
<protein>
    <submittedName>
        <fullName evidence="2">Uncharacterized protein</fullName>
    </submittedName>
</protein>
<accession>A0A9P8CAD4</accession>
<evidence type="ECO:0000256" key="1">
    <source>
        <dbReference type="SAM" id="MobiDB-lite"/>
    </source>
</evidence>
<evidence type="ECO:0000313" key="3">
    <source>
        <dbReference type="Proteomes" id="UP000824998"/>
    </source>
</evidence>
<dbReference type="AlphaFoldDB" id="A0A9P8CAD4"/>